<evidence type="ECO:0000313" key="2">
    <source>
        <dbReference type="EMBL" id="AZV79350.1"/>
    </source>
</evidence>
<evidence type="ECO:0000313" key="3">
    <source>
        <dbReference type="Proteomes" id="UP000283063"/>
    </source>
</evidence>
<protein>
    <submittedName>
        <fullName evidence="2">Pyridoxamine 5-phosphate oxidase</fullName>
    </submittedName>
</protein>
<dbReference type="SUPFAM" id="SSF50475">
    <property type="entry name" value="FMN-binding split barrel"/>
    <property type="match status" value="1"/>
</dbReference>
<sequence>MTTPIRPTDDGARALAQGLMAKARFAALGVVLDTNVPLVTRVAFGLDPEGGPISLVSSLSVHTGALQGNPICSLLLGEPGDKGDPLTYPRLSLICRASFLHHGDVGHAELAAHYLRDHPKAKLYIGFSDFSFVRFEVSEAHLNGGFGKAFHLVPQDLVPS</sequence>
<evidence type="ECO:0000259" key="1">
    <source>
        <dbReference type="Pfam" id="PF13883"/>
    </source>
</evidence>
<dbReference type="RefSeq" id="WP_127749902.1">
    <property type="nucleotide sequence ID" value="NZ_CP033219.1"/>
</dbReference>
<dbReference type="Pfam" id="PF13883">
    <property type="entry name" value="CREG_beta-barrel"/>
    <property type="match status" value="1"/>
</dbReference>
<dbReference type="KEGG" id="sedi:EBB79_16680"/>
<accession>A0A3T0N5N4</accession>
<name>A0A3T0N5N4_9RHOB</name>
<feature type="domain" description="CREG-like beta-barrel" evidence="1">
    <location>
        <begin position="42"/>
        <end position="151"/>
    </location>
</feature>
<dbReference type="EMBL" id="CP033219">
    <property type="protein sequence ID" value="AZV79350.1"/>
    <property type="molecule type" value="Genomic_DNA"/>
</dbReference>
<dbReference type="Proteomes" id="UP000283063">
    <property type="component" value="Chromosome"/>
</dbReference>
<dbReference type="AlphaFoldDB" id="A0A3T0N5N4"/>
<gene>
    <name evidence="2" type="ORF">EBB79_16680</name>
</gene>
<dbReference type="InterPro" id="IPR012349">
    <property type="entry name" value="Split_barrel_FMN-bd"/>
</dbReference>
<proteinExistence type="predicted"/>
<dbReference type="OrthoDB" id="9814594at2"/>
<organism evidence="2 3">
    <name type="scientific">Parasedimentitalea marina</name>
    <dbReference type="NCBI Taxonomy" id="2483033"/>
    <lineage>
        <taxon>Bacteria</taxon>
        <taxon>Pseudomonadati</taxon>
        <taxon>Pseudomonadota</taxon>
        <taxon>Alphaproteobacteria</taxon>
        <taxon>Rhodobacterales</taxon>
        <taxon>Paracoccaceae</taxon>
        <taxon>Parasedimentitalea</taxon>
    </lineage>
</organism>
<dbReference type="InterPro" id="IPR055343">
    <property type="entry name" value="CREG_beta-barrel"/>
</dbReference>
<keyword evidence="3" id="KW-1185">Reference proteome</keyword>
<reference evidence="2 3" key="1">
    <citation type="submission" date="2018-10" db="EMBL/GenBank/DDBJ databases">
        <title>Parasedimentitalea marina sp. nov., a psychrophilic bacterium isolated from deep seawater of the New Britain Trench.</title>
        <authorList>
            <person name="Cao J."/>
        </authorList>
    </citation>
    <scope>NUCLEOTIDE SEQUENCE [LARGE SCALE GENOMIC DNA]</scope>
    <source>
        <strain evidence="2 3">W43</strain>
    </source>
</reference>
<dbReference type="Gene3D" id="2.30.110.10">
    <property type="entry name" value="Electron Transport, Fmn-binding Protein, Chain A"/>
    <property type="match status" value="1"/>
</dbReference>